<keyword evidence="2" id="KW-1185">Reference proteome</keyword>
<dbReference type="OrthoDB" id="651362at2759"/>
<reference evidence="1" key="1">
    <citation type="submission" date="2017-07" db="EMBL/GenBank/DDBJ databases">
        <title>Taro Niue Genome Assembly and Annotation.</title>
        <authorList>
            <person name="Atibalentja N."/>
            <person name="Keating K."/>
            <person name="Fields C.J."/>
        </authorList>
    </citation>
    <scope>NUCLEOTIDE SEQUENCE</scope>
    <source>
        <strain evidence="1">Niue_2</strain>
        <tissue evidence="1">Leaf</tissue>
    </source>
</reference>
<dbReference type="Proteomes" id="UP000652761">
    <property type="component" value="Unassembled WGS sequence"/>
</dbReference>
<dbReference type="EMBL" id="NMUH01003786">
    <property type="protein sequence ID" value="MQM07088.1"/>
    <property type="molecule type" value="Genomic_DNA"/>
</dbReference>
<accession>A0A843WKA5</accession>
<evidence type="ECO:0000313" key="2">
    <source>
        <dbReference type="Proteomes" id="UP000652761"/>
    </source>
</evidence>
<name>A0A843WKA5_COLES</name>
<dbReference type="AlphaFoldDB" id="A0A843WKA5"/>
<protein>
    <submittedName>
        <fullName evidence="1">Uncharacterized protein</fullName>
    </submittedName>
</protein>
<evidence type="ECO:0000313" key="1">
    <source>
        <dbReference type="EMBL" id="MQM07088.1"/>
    </source>
</evidence>
<organism evidence="1 2">
    <name type="scientific">Colocasia esculenta</name>
    <name type="common">Wild taro</name>
    <name type="synonym">Arum esculentum</name>
    <dbReference type="NCBI Taxonomy" id="4460"/>
    <lineage>
        <taxon>Eukaryota</taxon>
        <taxon>Viridiplantae</taxon>
        <taxon>Streptophyta</taxon>
        <taxon>Embryophyta</taxon>
        <taxon>Tracheophyta</taxon>
        <taxon>Spermatophyta</taxon>
        <taxon>Magnoliopsida</taxon>
        <taxon>Liliopsida</taxon>
        <taxon>Araceae</taxon>
        <taxon>Aroideae</taxon>
        <taxon>Colocasieae</taxon>
        <taxon>Colocasia</taxon>
    </lineage>
</organism>
<proteinExistence type="predicted"/>
<comment type="caution">
    <text evidence="1">The sequence shown here is derived from an EMBL/GenBank/DDBJ whole genome shotgun (WGS) entry which is preliminary data.</text>
</comment>
<gene>
    <name evidence="1" type="ORF">Taro_039925</name>
</gene>
<sequence length="78" mass="9544">MDYGTVWMRRDYWESLCYRWATEPWWERSQAAKCNRAAHLEKNHHEVERAPTFHELFDRTHKRKGSDDYVSESARTII</sequence>